<dbReference type="GO" id="GO:0005634">
    <property type="term" value="C:nucleus"/>
    <property type="evidence" value="ECO:0007669"/>
    <property type="project" value="TreeGrafter"/>
</dbReference>
<dbReference type="EMBL" id="CAJMWS010000685">
    <property type="protein sequence ID" value="CAE6458781.1"/>
    <property type="molecule type" value="Genomic_DNA"/>
</dbReference>
<name>A0A8H3GNL4_9AGAM</name>
<dbReference type="PROSITE" id="PS51253">
    <property type="entry name" value="HTH_CENPB"/>
    <property type="match status" value="1"/>
</dbReference>
<dbReference type="PANTHER" id="PTHR19303">
    <property type="entry name" value="TRANSPOSON"/>
    <property type="match status" value="1"/>
</dbReference>
<accession>A0A8H3GNL4</accession>
<dbReference type="Proteomes" id="UP000663846">
    <property type="component" value="Unassembled WGS sequence"/>
</dbReference>
<protein>
    <recommendedName>
        <fullName evidence="2">HTH CENPB-type domain-containing protein</fullName>
    </recommendedName>
</protein>
<dbReference type="GO" id="GO:0003677">
    <property type="term" value="F:DNA binding"/>
    <property type="evidence" value="ECO:0007669"/>
    <property type="project" value="UniProtKB-KW"/>
</dbReference>
<dbReference type="InterPro" id="IPR004875">
    <property type="entry name" value="DDE_SF_endonuclease_dom"/>
</dbReference>
<dbReference type="InterPro" id="IPR050863">
    <property type="entry name" value="CenT-Element_Derived"/>
</dbReference>
<evidence type="ECO:0000313" key="4">
    <source>
        <dbReference type="Proteomes" id="UP000663846"/>
    </source>
</evidence>
<evidence type="ECO:0000259" key="2">
    <source>
        <dbReference type="PROSITE" id="PS51253"/>
    </source>
</evidence>
<dbReference type="Gene3D" id="1.10.10.60">
    <property type="entry name" value="Homeodomain-like"/>
    <property type="match status" value="1"/>
</dbReference>
<dbReference type="SUPFAM" id="SSF46689">
    <property type="entry name" value="Homeodomain-like"/>
    <property type="match status" value="1"/>
</dbReference>
<dbReference type="InterPro" id="IPR009057">
    <property type="entry name" value="Homeodomain-like_sf"/>
</dbReference>
<proteinExistence type="predicted"/>
<dbReference type="SMART" id="SM00674">
    <property type="entry name" value="CENPB"/>
    <property type="match status" value="1"/>
</dbReference>
<gene>
    <name evidence="3" type="ORF">RDB_LOCUS156434</name>
</gene>
<reference evidence="3" key="1">
    <citation type="submission" date="2021-01" db="EMBL/GenBank/DDBJ databases">
        <authorList>
            <person name="Kaushik A."/>
        </authorList>
    </citation>
    <scope>NUCLEOTIDE SEQUENCE</scope>
    <source>
        <strain evidence="3">AG1-1C</strain>
    </source>
</reference>
<evidence type="ECO:0000256" key="1">
    <source>
        <dbReference type="ARBA" id="ARBA00023125"/>
    </source>
</evidence>
<feature type="domain" description="HTH CENPB-type" evidence="2">
    <location>
        <begin position="101"/>
        <end position="175"/>
    </location>
</feature>
<dbReference type="InterPro" id="IPR006600">
    <property type="entry name" value="HTH_CenpB_DNA-bd_dom"/>
</dbReference>
<keyword evidence="1" id="KW-0238">DNA-binding</keyword>
<dbReference type="Pfam" id="PF03221">
    <property type="entry name" value="HTH_Tnp_Tc5"/>
    <property type="match status" value="1"/>
</dbReference>
<organism evidence="3 4">
    <name type="scientific">Rhizoctonia solani</name>
    <dbReference type="NCBI Taxonomy" id="456999"/>
    <lineage>
        <taxon>Eukaryota</taxon>
        <taxon>Fungi</taxon>
        <taxon>Dikarya</taxon>
        <taxon>Basidiomycota</taxon>
        <taxon>Agaricomycotina</taxon>
        <taxon>Agaricomycetes</taxon>
        <taxon>Cantharellales</taxon>
        <taxon>Ceratobasidiaceae</taxon>
        <taxon>Rhizoctonia</taxon>
    </lineage>
</organism>
<evidence type="ECO:0000313" key="3">
    <source>
        <dbReference type="EMBL" id="CAE6458781.1"/>
    </source>
</evidence>
<sequence length="467" mass="54452">MPVLTNLLPPVHKYRSACKRRISAAPDRPTKPPKAQNLTNYDKLRIINLIYRKPPGTSVYRMIPLLRQLGYATIVASTLSRLLKNEAKIRAYVQLNPQRLYEKRPPILTLPDVDKAVSQWVVQKLSNPRTRLNGDMIREKAREFSCLLGYPENVLKFSNGCLERFKVRLGLSQHCFHGEAASAPVERIDNERYRLLAIIVLYPPWDVYNVDETALLFCFVPTTGLAFKNMLRVKIDKKRLTYMLCANMDGSNKRPPLVIGRAKQPRCFEGRSAESMKFYYFWNSKAWMVYSIWSMFLYHLNEDMRRQNRYILLLCDNAPSHKHNPADYPHVRVEFLAPNLTAWIQPMDGVPQYHNPLPPPPPPLFDLFAPIVHAAYQPYAHPLPPAPLDPNIPTQHPQQVDLYINHEAEVAFDWVHRELVTEDTWTDQEIVEQLIREREEGLLHEENDDLDLEDFYIYQNNYSNQHI</sequence>
<dbReference type="PANTHER" id="PTHR19303:SF73">
    <property type="entry name" value="PROTEIN PDC2"/>
    <property type="match status" value="1"/>
</dbReference>
<comment type="caution">
    <text evidence="3">The sequence shown here is derived from an EMBL/GenBank/DDBJ whole genome shotgun (WGS) entry which is preliminary data.</text>
</comment>
<dbReference type="Pfam" id="PF03184">
    <property type="entry name" value="DDE_1"/>
    <property type="match status" value="1"/>
</dbReference>
<dbReference type="AlphaFoldDB" id="A0A8H3GNL4"/>